<evidence type="ECO:0000256" key="4">
    <source>
        <dbReference type="ARBA" id="ARBA00022519"/>
    </source>
</evidence>
<feature type="transmembrane region" description="Helical" evidence="9">
    <location>
        <begin position="134"/>
        <end position="154"/>
    </location>
</feature>
<keyword evidence="6 9" id="KW-1133">Transmembrane helix</keyword>
<feature type="domain" description="Tripartite ATP-independent periplasmic transporters DctQ component" evidence="10">
    <location>
        <begin position="31"/>
        <end position="161"/>
    </location>
</feature>
<keyword evidence="4 9" id="KW-0997">Cell inner membrane</keyword>
<keyword evidence="7 9" id="KW-0472">Membrane</keyword>
<proteinExistence type="inferred from homology"/>
<name>A0A318SKV3_9BURK</name>
<dbReference type="EMBL" id="QJTC01000015">
    <property type="protein sequence ID" value="PYE76142.1"/>
    <property type="molecule type" value="Genomic_DNA"/>
</dbReference>
<dbReference type="Proteomes" id="UP000247540">
    <property type="component" value="Unassembled WGS sequence"/>
</dbReference>
<keyword evidence="2 9" id="KW-0813">Transport</keyword>
<feature type="transmembrane region" description="Helical" evidence="9">
    <location>
        <begin position="91"/>
        <end position="114"/>
    </location>
</feature>
<evidence type="ECO:0000256" key="2">
    <source>
        <dbReference type="ARBA" id="ARBA00022448"/>
    </source>
</evidence>
<accession>A0A318SKV3</accession>
<keyword evidence="5 9" id="KW-0812">Transmembrane</keyword>
<dbReference type="GO" id="GO:0022857">
    <property type="term" value="F:transmembrane transporter activity"/>
    <property type="evidence" value="ECO:0007669"/>
    <property type="project" value="UniProtKB-UniRule"/>
</dbReference>
<reference evidence="11 12" key="1">
    <citation type="submission" date="2018-06" db="EMBL/GenBank/DDBJ databases">
        <title>Genomic Encyclopedia of Type Strains, Phase III (KMG-III): the genomes of soil and plant-associated and newly described type strains.</title>
        <authorList>
            <person name="Whitman W."/>
        </authorList>
    </citation>
    <scope>NUCLEOTIDE SEQUENCE [LARGE SCALE GENOMIC DNA]</scope>
    <source>
        <strain evidence="11 12">CECT 7646</strain>
    </source>
</reference>
<dbReference type="RefSeq" id="WP_110465978.1">
    <property type="nucleotide sequence ID" value="NZ_JAMOFZ010000015.1"/>
</dbReference>
<protein>
    <recommendedName>
        <fullName evidence="9">TRAP transporter small permease protein</fullName>
    </recommendedName>
</protein>
<evidence type="ECO:0000313" key="11">
    <source>
        <dbReference type="EMBL" id="PYE76142.1"/>
    </source>
</evidence>
<evidence type="ECO:0000259" key="10">
    <source>
        <dbReference type="Pfam" id="PF04290"/>
    </source>
</evidence>
<feature type="transmembrane region" description="Helical" evidence="9">
    <location>
        <begin position="53"/>
        <end position="70"/>
    </location>
</feature>
<feature type="transmembrane region" description="Helical" evidence="9">
    <location>
        <begin position="21"/>
        <end position="41"/>
    </location>
</feature>
<comment type="similarity">
    <text evidence="8 9">Belongs to the TRAP transporter small permease family.</text>
</comment>
<gene>
    <name evidence="11" type="ORF">DFQ15_1159</name>
</gene>
<dbReference type="OrthoDB" id="9795655at2"/>
<evidence type="ECO:0000256" key="3">
    <source>
        <dbReference type="ARBA" id="ARBA00022475"/>
    </source>
</evidence>
<dbReference type="GO" id="GO:0005886">
    <property type="term" value="C:plasma membrane"/>
    <property type="evidence" value="ECO:0007669"/>
    <property type="project" value="UniProtKB-SubCell"/>
</dbReference>
<dbReference type="InterPro" id="IPR007387">
    <property type="entry name" value="TRAP_DctQ"/>
</dbReference>
<evidence type="ECO:0000313" key="12">
    <source>
        <dbReference type="Proteomes" id="UP000247540"/>
    </source>
</evidence>
<evidence type="ECO:0000256" key="9">
    <source>
        <dbReference type="RuleBase" id="RU369079"/>
    </source>
</evidence>
<comment type="function">
    <text evidence="9">Part of the tripartite ATP-independent periplasmic (TRAP) transport system.</text>
</comment>
<dbReference type="Pfam" id="PF04290">
    <property type="entry name" value="DctQ"/>
    <property type="match status" value="1"/>
</dbReference>
<evidence type="ECO:0000256" key="1">
    <source>
        <dbReference type="ARBA" id="ARBA00004429"/>
    </source>
</evidence>
<comment type="subunit">
    <text evidence="9">The complex comprises the extracytoplasmic solute receptor protein and the two transmembrane proteins.</text>
</comment>
<evidence type="ECO:0000256" key="5">
    <source>
        <dbReference type="ARBA" id="ARBA00022692"/>
    </source>
</evidence>
<dbReference type="AlphaFoldDB" id="A0A318SKV3"/>
<evidence type="ECO:0000256" key="7">
    <source>
        <dbReference type="ARBA" id="ARBA00023136"/>
    </source>
</evidence>
<keyword evidence="3" id="KW-1003">Cell membrane</keyword>
<dbReference type="PANTHER" id="PTHR35011:SF4">
    <property type="entry name" value="SLL1102 PROTEIN"/>
    <property type="match status" value="1"/>
</dbReference>
<evidence type="ECO:0000256" key="6">
    <source>
        <dbReference type="ARBA" id="ARBA00022989"/>
    </source>
</evidence>
<organism evidence="11 12">
    <name type="scientific">Xylophilus ampelinus</name>
    <dbReference type="NCBI Taxonomy" id="54067"/>
    <lineage>
        <taxon>Bacteria</taxon>
        <taxon>Pseudomonadati</taxon>
        <taxon>Pseudomonadota</taxon>
        <taxon>Betaproteobacteria</taxon>
        <taxon>Burkholderiales</taxon>
        <taxon>Xylophilus</taxon>
    </lineage>
</organism>
<dbReference type="PANTHER" id="PTHR35011">
    <property type="entry name" value="2,3-DIKETO-L-GULONATE TRAP TRANSPORTER SMALL PERMEASE PROTEIN YIAM"/>
    <property type="match status" value="1"/>
</dbReference>
<sequence length="179" mass="20001">MSVLLTFAFLVDRISTRLGKLAAWAVLAAALISAGNAFVRYGFDVSSNGWLEIQWYLFAAVVMLGAPMVLQLNEHVRVDILYGKLKGHGKVYVDILGLALFLIPVMAMLAWFSWPLFVRMYETHEMSGNAGGLIRWPAMLLLPLGFGLMVLQGLSEIIKRVAYLMGVHQMDTHYEKPVQ</sequence>
<keyword evidence="12" id="KW-1185">Reference proteome</keyword>
<evidence type="ECO:0000256" key="8">
    <source>
        <dbReference type="ARBA" id="ARBA00038436"/>
    </source>
</evidence>
<dbReference type="InterPro" id="IPR055348">
    <property type="entry name" value="DctQ"/>
</dbReference>
<comment type="subcellular location">
    <subcellularLocation>
        <location evidence="1 9">Cell inner membrane</location>
        <topology evidence="1 9">Multi-pass membrane protein</topology>
    </subcellularLocation>
</comment>
<comment type="caution">
    <text evidence="11">The sequence shown here is derived from an EMBL/GenBank/DDBJ whole genome shotgun (WGS) entry which is preliminary data.</text>
</comment>